<keyword evidence="6" id="KW-0443">Lipid metabolism</keyword>
<dbReference type="GeneID" id="95984795"/>
<reference evidence="9 10" key="1">
    <citation type="submission" date="2023-08" db="EMBL/GenBank/DDBJ databases">
        <title>Annotated Genome Sequence of Vanrija albida AlHP1.</title>
        <authorList>
            <person name="Herzog R."/>
        </authorList>
    </citation>
    <scope>NUCLEOTIDE SEQUENCE [LARGE SCALE GENOMIC DNA]</scope>
    <source>
        <strain evidence="9 10">AlHP1</strain>
    </source>
</reference>
<evidence type="ECO:0000256" key="2">
    <source>
        <dbReference type="ARBA" id="ARBA00012027"/>
    </source>
</evidence>
<keyword evidence="5" id="KW-0442">Lipid degradation</keyword>
<feature type="compositionally biased region" description="Polar residues" evidence="7">
    <location>
        <begin position="361"/>
        <end position="375"/>
    </location>
</feature>
<dbReference type="Pfam" id="PF00614">
    <property type="entry name" value="PLDc"/>
    <property type="match status" value="2"/>
</dbReference>
<proteinExistence type="predicted"/>
<dbReference type="PANTHER" id="PTHR18896">
    <property type="entry name" value="PHOSPHOLIPASE D"/>
    <property type="match status" value="1"/>
</dbReference>
<sequence>MAVTEKVNGHAPTGETPDGFVDSADGQTFTVSLVNSERLATKDQISTGIPGAGLISELEILQVEEAPKVQVNGTAASSSPKLESSEPPEDCPTRRHSHVLPAEHDGEEQDIPPGGDEGADGRGPGGHEADLTDVPVDGGAGGVSPGRRRGPGTPKHAPLSDLGHDGSPRRNRAREDVTTSPKNHHASHPSERGRENPNGVIVLDSPVVDDVAHVPQPPHPPAMSSSSRANPITPPPPILASHRRSNGKQRELVKEALPPRVEDPSPDWQERLKVMNKGTPPPGAGDWVDVSTSDGRWRSALDSGSSTPGILAPKDGNWSSHRHSWSETQGDGGNDLGADDAPTQHGTWSGGPPAGLKVTPKRSSTMQSHSRTPGHTSGDDGPTVPNTPKVGGKRALRFPRMLSARRGSTSAALQQPAIPEVAAPSVTNEMMAGTLPVMILKTWLDRDEDGHRAVPVLLGNLRFRVGDSVGYRAGKPGQGREMFKIECEYGDGAVKWIVYRELRDFLSLHAHYKAANIGTRVTGLRSSRHVEIPEFPRSAIPYWARESYYMDWLEGKGDYKGKKKKKAEAAASADKQKAVERGQGRQEFSPASRDALQQYLIDLIRAVVFRPESNRLCIFFELSALTVTLAPRGGFQGKAGFLKIPTANASRRSNQPGLLPHSWVMHRKPKWFIVRESYFVSAEGPEQTDFYDVFLIDSDFAIERPKRAYRQGLHLLSGSGPTRTPDPSSPTTEGDGDTAEDRTDEVQEGEDEKKASQHTFYISNAQLRLKLVAKNARQMHQFIVSMERIAMQCIWAGRNRFDSFAPVRLNVAAQWLVDGRDYFWNLSRAMMMAKSRIYIHDWWISPEIYLRRPGDERYRLDNLLKKKAEEGVRIFIIIYNEVSAKTTPVESLYVKKTLTGLHPNIMVQRSPSHLPNGALYWSHHEKLCVIDETIAFMGGLDLCFGRWDTSQHIMTDEDYTAPDGPDGPVWRGKDYWNERVAEFHDLNKPMEDAFDRTKIPRMPWHDVGLQIVGQPSRDLCRHFVQRWNYLLRVKNHRRQMPFLLPPADFTERELVDLKLQGTCEVQICRSVGPWSMGTTTKIEHSIQNAYVKSIMLSEHFVYIENQFFITSTVVNGIQIENNIGNALVNRIIRAHKEGTPWRACVVIPLLPGYTHPIDSSEASSVRLILECQNRTISRGPQSIFARLRKEGINPDDYISFFSLRGWCKFNSGALATEMVYIHGKTMIVDDRLVLCGSANINERSQRGDRDSELVAVVRDTDMIDGTMAGKPFKVGRFAHTLRVRLMREHTGVDVDEIDEDELMLRKPVAESDQIAVWDPDHEQTGRGRGITRVKKSTPRERLQKSVSTAVGSLAKGVGENMKGYVDKTIETVTAVEHEAGGRESFQSDHGPSMEERAILKTHAAHGGAAGHPEEEAAALGALDEGDERGLAQHLLQNNLKSESRWSIPIDPPKMDPNLFHDPLDKRFWEEIWVAAAVFNTEVFRKVFRAMPDDLVSTWAQYKEFATYLEKFGRAAGSKPSSTPEPGDDKDKANGEAGSAAPPHETTVIVGPGGGEEGNKPSGDNEPWAEWELREMEKLLNELRGTLVVYSTHFLEAEDQANNFLFNQERILPLLIYD</sequence>
<dbReference type="CDD" id="cd09141">
    <property type="entry name" value="PLDc_vPLD1_2_yPLD_like_2"/>
    <property type="match status" value="1"/>
</dbReference>
<dbReference type="PANTHER" id="PTHR18896:SF76">
    <property type="entry name" value="PHOSPHOLIPASE"/>
    <property type="match status" value="1"/>
</dbReference>
<evidence type="ECO:0000313" key="9">
    <source>
        <dbReference type="EMBL" id="KAL1409755.1"/>
    </source>
</evidence>
<dbReference type="InterPro" id="IPR001736">
    <property type="entry name" value="PLipase_D/transphosphatidylase"/>
</dbReference>
<feature type="compositionally biased region" description="Low complexity" evidence="7">
    <location>
        <begin position="717"/>
        <end position="732"/>
    </location>
</feature>
<feature type="region of interest" description="Disordered" evidence="7">
    <location>
        <begin position="713"/>
        <end position="755"/>
    </location>
</feature>
<keyword evidence="4 9" id="KW-0378">Hydrolase</keyword>
<dbReference type="InterPro" id="IPR015679">
    <property type="entry name" value="PLipase_D_fam"/>
</dbReference>
<dbReference type="EMBL" id="JBBXJM010000003">
    <property type="protein sequence ID" value="KAL1409755.1"/>
    <property type="molecule type" value="Genomic_DNA"/>
</dbReference>
<dbReference type="EC" id="3.1.4.4" evidence="2"/>
<feature type="region of interest" description="Disordered" evidence="7">
    <location>
        <begin position="1"/>
        <end position="24"/>
    </location>
</feature>
<dbReference type="PROSITE" id="PS50035">
    <property type="entry name" value="PLD"/>
    <property type="match status" value="2"/>
</dbReference>
<keyword evidence="10" id="KW-1185">Reference proteome</keyword>
<dbReference type="CDD" id="cd01254">
    <property type="entry name" value="PH_PLD"/>
    <property type="match status" value="1"/>
</dbReference>
<dbReference type="CDD" id="cd09138">
    <property type="entry name" value="PLDc_vPLD1_2_yPLD_like_1"/>
    <property type="match status" value="1"/>
</dbReference>
<feature type="region of interest" description="Disordered" evidence="7">
    <location>
        <begin position="1513"/>
        <end position="1566"/>
    </location>
</feature>
<feature type="compositionally biased region" description="Basic and acidic residues" evidence="7">
    <location>
        <begin position="574"/>
        <end position="584"/>
    </location>
</feature>
<gene>
    <name evidence="9" type="primary">SPO14</name>
    <name evidence="9" type="ORF">Q8F55_003752</name>
</gene>
<dbReference type="RefSeq" id="XP_069209699.1">
    <property type="nucleotide sequence ID" value="XM_069352281.1"/>
</dbReference>
<feature type="region of interest" description="Disordered" evidence="7">
    <location>
        <begin position="571"/>
        <end position="590"/>
    </location>
</feature>
<organism evidence="9 10">
    <name type="scientific">Vanrija albida</name>
    <dbReference type="NCBI Taxonomy" id="181172"/>
    <lineage>
        <taxon>Eukaryota</taxon>
        <taxon>Fungi</taxon>
        <taxon>Dikarya</taxon>
        <taxon>Basidiomycota</taxon>
        <taxon>Agaricomycotina</taxon>
        <taxon>Tremellomycetes</taxon>
        <taxon>Trichosporonales</taxon>
        <taxon>Trichosporonaceae</taxon>
        <taxon>Vanrija</taxon>
    </lineage>
</organism>
<evidence type="ECO:0000259" key="8">
    <source>
        <dbReference type="PROSITE" id="PS50035"/>
    </source>
</evidence>
<dbReference type="SUPFAM" id="SSF56024">
    <property type="entry name" value="Phospholipase D/nuclease"/>
    <property type="match status" value="2"/>
</dbReference>
<evidence type="ECO:0000256" key="3">
    <source>
        <dbReference type="ARBA" id="ARBA00022737"/>
    </source>
</evidence>
<evidence type="ECO:0000256" key="1">
    <source>
        <dbReference type="ARBA" id="ARBA00000798"/>
    </source>
</evidence>
<comment type="catalytic activity">
    <reaction evidence="1">
        <text>a 1,2-diacyl-sn-glycero-3-phosphocholine + H2O = a 1,2-diacyl-sn-glycero-3-phosphate + choline + H(+)</text>
        <dbReference type="Rhea" id="RHEA:14445"/>
        <dbReference type="ChEBI" id="CHEBI:15354"/>
        <dbReference type="ChEBI" id="CHEBI:15377"/>
        <dbReference type="ChEBI" id="CHEBI:15378"/>
        <dbReference type="ChEBI" id="CHEBI:57643"/>
        <dbReference type="ChEBI" id="CHEBI:58608"/>
        <dbReference type="EC" id="3.1.4.4"/>
    </reaction>
</comment>
<evidence type="ECO:0000256" key="6">
    <source>
        <dbReference type="ARBA" id="ARBA00023098"/>
    </source>
</evidence>
<protein>
    <recommendedName>
        <fullName evidence="2">phospholipase D</fullName>
        <ecNumber evidence="2">3.1.4.4</ecNumber>
    </recommendedName>
</protein>
<comment type="caution">
    <text evidence="9">The sequence shown here is derived from an EMBL/GenBank/DDBJ whole genome shotgun (WGS) entry which is preliminary data.</text>
</comment>
<dbReference type="Gene3D" id="3.30.870.10">
    <property type="entry name" value="Endonuclease Chain A"/>
    <property type="match status" value="2"/>
</dbReference>
<dbReference type="Proteomes" id="UP001565368">
    <property type="component" value="Unassembled WGS sequence"/>
</dbReference>
<evidence type="ECO:0000256" key="4">
    <source>
        <dbReference type="ARBA" id="ARBA00022801"/>
    </source>
</evidence>
<feature type="compositionally biased region" description="Basic and acidic residues" evidence="7">
    <location>
        <begin position="260"/>
        <end position="273"/>
    </location>
</feature>
<keyword evidence="3" id="KW-0677">Repeat</keyword>
<feature type="compositionally biased region" description="Basic and acidic residues" evidence="7">
    <location>
        <begin position="739"/>
        <end position="755"/>
    </location>
</feature>
<evidence type="ECO:0000313" key="10">
    <source>
        <dbReference type="Proteomes" id="UP001565368"/>
    </source>
</evidence>
<accession>A0ABR3Q4U8</accession>
<feature type="compositionally biased region" description="Basic and acidic residues" evidence="7">
    <location>
        <begin position="162"/>
        <end position="177"/>
    </location>
</feature>
<feature type="domain" description="PLD phosphodiesterase" evidence="8">
    <location>
        <begin position="919"/>
        <end position="946"/>
    </location>
</feature>
<feature type="region of interest" description="Disordered" evidence="7">
    <location>
        <begin position="70"/>
        <end position="395"/>
    </location>
</feature>
<name>A0ABR3Q4U8_9TREE</name>
<dbReference type="GO" id="GO:0004630">
    <property type="term" value="F:phospholipase D activity"/>
    <property type="evidence" value="ECO:0007669"/>
    <property type="project" value="UniProtKB-EC"/>
</dbReference>
<evidence type="ECO:0000256" key="7">
    <source>
        <dbReference type="SAM" id="MobiDB-lite"/>
    </source>
</evidence>
<feature type="domain" description="PLD phosphodiesterase" evidence="8">
    <location>
        <begin position="1217"/>
        <end position="1244"/>
    </location>
</feature>
<dbReference type="SMART" id="SM00155">
    <property type="entry name" value="PLDc"/>
    <property type="match status" value="2"/>
</dbReference>
<evidence type="ECO:0000256" key="5">
    <source>
        <dbReference type="ARBA" id="ARBA00022963"/>
    </source>
</evidence>